<organism evidence="1 2">
    <name type="scientific">Smallanthus sonchifolius</name>
    <dbReference type="NCBI Taxonomy" id="185202"/>
    <lineage>
        <taxon>Eukaryota</taxon>
        <taxon>Viridiplantae</taxon>
        <taxon>Streptophyta</taxon>
        <taxon>Embryophyta</taxon>
        <taxon>Tracheophyta</taxon>
        <taxon>Spermatophyta</taxon>
        <taxon>Magnoliopsida</taxon>
        <taxon>eudicotyledons</taxon>
        <taxon>Gunneridae</taxon>
        <taxon>Pentapetalae</taxon>
        <taxon>asterids</taxon>
        <taxon>campanulids</taxon>
        <taxon>Asterales</taxon>
        <taxon>Asteraceae</taxon>
        <taxon>Asteroideae</taxon>
        <taxon>Heliantheae alliance</taxon>
        <taxon>Millerieae</taxon>
        <taxon>Smallanthus</taxon>
    </lineage>
</organism>
<name>A0ACB9J0A8_9ASTR</name>
<gene>
    <name evidence="1" type="ORF">L1987_18436</name>
</gene>
<dbReference type="EMBL" id="CM042023">
    <property type="protein sequence ID" value="KAI3813705.1"/>
    <property type="molecule type" value="Genomic_DNA"/>
</dbReference>
<reference evidence="1 2" key="2">
    <citation type="journal article" date="2022" name="Mol. Ecol. Resour.">
        <title>The genomes of chicory, endive, great burdock and yacon provide insights into Asteraceae paleo-polyploidization history and plant inulin production.</title>
        <authorList>
            <person name="Fan W."/>
            <person name="Wang S."/>
            <person name="Wang H."/>
            <person name="Wang A."/>
            <person name="Jiang F."/>
            <person name="Liu H."/>
            <person name="Zhao H."/>
            <person name="Xu D."/>
            <person name="Zhang Y."/>
        </authorList>
    </citation>
    <scope>NUCLEOTIDE SEQUENCE [LARGE SCALE GENOMIC DNA]</scope>
    <source>
        <strain evidence="2">cv. Yunnan</strain>
        <tissue evidence="1">Leaves</tissue>
    </source>
</reference>
<comment type="caution">
    <text evidence="1">The sequence shown here is derived from an EMBL/GenBank/DDBJ whole genome shotgun (WGS) entry which is preliminary data.</text>
</comment>
<proteinExistence type="predicted"/>
<protein>
    <submittedName>
        <fullName evidence="1">Uncharacterized protein</fullName>
    </submittedName>
</protein>
<keyword evidence="2" id="KW-1185">Reference proteome</keyword>
<reference evidence="2" key="1">
    <citation type="journal article" date="2022" name="Mol. Ecol. Resour.">
        <title>The genomes of chicory, endive, great burdock and yacon provide insights into Asteraceae palaeo-polyploidization history and plant inulin production.</title>
        <authorList>
            <person name="Fan W."/>
            <person name="Wang S."/>
            <person name="Wang H."/>
            <person name="Wang A."/>
            <person name="Jiang F."/>
            <person name="Liu H."/>
            <person name="Zhao H."/>
            <person name="Xu D."/>
            <person name="Zhang Y."/>
        </authorList>
    </citation>
    <scope>NUCLEOTIDE SEQUENCE [LARGE SCALE GENOMIC DNA]</scope>
    <source>
        <strain evidence="2">cv. Yunnan</strain>
    </source>
</reference>
<evidence type="ECO:0000313" key="2">
    <source>
        <dbReference type="Proteomes" id="UP001056120"/>
    </source>
</evidence>
<evidence type="ECO:0000313" key="1">
    <source>
        <dbReference type="EMBL" id="KAI3813705.1"/>
    </source>
</evidence>
<sequence length="115" mass="13265">MSMKHLVNVFEVFLPQLLLYQNTSDPLNGDVAALMMHVLTSYEQKVKVSTASGLSYLPEACQRRIIHRDIKEANILLSEDFEPKISDFEFAKWLPDHWLNLTVSQFEGIFGYICE</sequence>
<dbReference type="Proteomes" id="UP001056120">
    <property type="component" value="Linkage Group LG06"/>
</dbReference>
<accession>A0ACB9J0A8</accession>